<evidence type="ECO:0000313" key="1">
    <source>
        <dbReference type="EMBL" id="KIM83047.1"/>
    </source>
</evidence>
<reference evidence="2" key="2">
    <citation type="submission" date="2015-01" db="EMBL/GenBank/DDBJ databases">
        <title>Evolutionary Origins and Diversification of the Mycorrhizal Mutualists.</title>
        <authorList>
            <consortium name="DOE Joint Genome Institute"/>
            <consortium name="Mycorrhizal Genomics Consortium"/>
            <person name="Kohler A."/>
            <person name="Kuo A."/>
            <person name="Nagy L.G."/>
            <person name="Floudas D."/>
            <person name="Copeland A."/>
            <person name="Barry K.W."/>
            <person name="Cichocki N."/>
            <person name="Veneault-Fourrey C."/>
            <person name="LaButti K."/>
            <person name="Lindquist E.A."/>
            <person name="Lipzen A."/>
            <person name="Lundell T."/>
            <person name="Morin E."/>
            <person name="Murat C."/>
            <person name="Riley R."/>
            <person name="Ohm R."/>
            <person name="Sun H."/>
            <person name="Tunlid A."/>
            <person name="Henrissat B."/>
            <person name="Grigoriev I.V."/>
            <person name="Hibbett D.S."/>
            <person name="Martin F."/>
        </authorList>
    </citation>
    <scope>NUCLEOTIDE SEQUENCE [LARGE SCALE GENOMIC DNA]</scope>
    <source>
        <strain evidence="2">F 1598</strain>
    </source>
</reference>
<organism evidence="1 2">
    <name type="scientific">Piloderma croceum (strain F 1598)</name>
    <dbReference type="NCBI Taxonomy" id="765440"/>
    <lineage>
        <taxon>Eukaryota</taxon>
        <taxon>Fungi</taxon>
        <taxon>Dikarya</taxon>
        <taxon>Basidiomycota</taxon>
        <taxon>Agaricomycotina</taxon>
        <taxon>Agaricomycetes</taxon>
        <taxon>Agaricomycetidae</taxon>
        <taxon>Atheliales</taxon>
        <taxon>Atheliaceae</taxon>
        <taxon>Piloderma</taxon>
    </lineage>
</organism>
<evidence type="ECO:0000313" key="2">
    <source>
        <dbReference type="Proteomes" id="UP000054166"/>
    </source>
</evidence>
<proteinExistence type="predicted"/>
<protein>
    <submittedName>
        <fullName evidence="1">Uncharacterized protein</fullName>
    </submittedName>
</protein>
<keyword evidence="2" id="KW-1185">Reference proteome</keyword>
<dbReference type="Proteomes" id="UP000054166">
    <property type="component" value="Unassembled WGS sequence"/>
</dbReference>
<dbReference type="AlphaFoldDB" id="A0A0C3C0C5"/>
<name>A0A0C3C0C5_PILCF</name>
<sequence>MAICQLKLKLRFPFSYAVQLKIWLPSIRIRDINAQDEPGHGFGSTLQPCIQIRIRIMGSFTRRLSSSLHLVPLSH</sequence>
<dbReference type="HOGENOM" id="CLU_2671922_0_0_1"/>
<accession>A0A0C3C0C5</accession>
<reference evidence="1 2" key="1">
    <citation type="submission" date="2014-04" db="EMBL/GenBank/DDBJ databases">
        <authorList>
            <consortium name="DOE Joint Genome Institute"/>
            <person name="Kuo A."/>
            <person name="Tarkka M."/>
            <person name="Buscot F."/>
            <person name="Kohler A."/>
            <person name="Nagy L.G."/>
            <person name="Floudas D."/>
            <person name="Copeland A."/>
            <person name="Barry K.W."/>
            <person name="Cichocki N."/>
            <person name="Veneault-Fourrey C."/>
            <person name="LaButti K."/>
            <person name="Lindquist E.A."/>
            <person name="Lipzen A."/>
            <person name="Lundell T."/>
            <person name="Morin E."/>
            <person name="Murat C."/>
            <person name="Sun H."/>
            <person name="Tunlid A."/>
            <person name="Henrissat B."/>
            <person name="Grigoriev I.V."/>
            <person name="Hibbett D.S."/>
            <person name="Martin F."/>
            <person name="Nordberg H.P."/>
            <person name="Cantor M.N."/>
            <person name="Hua S.X."/>
        </authorList>
    </citation>
    <scope>NUCLEOTIDE SEQUENCE [LARGE SCALE GENOMIC DNA]</scope>
    <source>
        <strain evidence="1 2">F 1598</strain>
    </source>
</reference>
<dbReference type="InParanoid" id="A0A0C3C0C5"/>
<gene>
    <name evidence="1" type="ORF">PILCRDRAFT_819840</name>
</gene>
<dbReference type="EMBL" id="KN832992">
    <property type="protein sequence ID" value="KIM83047.1"/>
    <property type="molecule type" value="Genomic_DNA"/>
</dbReference>